<reference evidence="5 6" key="1">
    <citation type="submission" date="2023-03" db="EMBL/GenBank/DDBJ databases">
        <title>Draft assemblies of triclosan tolerant bacteria isolated from returned activated sludge.</title>
        <authorList>
            <person name="Van Hamelsveld S."/>
        </authorList>
    </citation>
    <scope>NUCLEOTIDE SEQUENCE [LARGE SCALE GENOMIC DNA]</scope>
    <source>
        <strain evidence="5 6">GW210010_S58</strain>
    </source>
</reference>
<name>A0ABT6AQV3_9BURK</name>
<evidence type="ECO:0000256" key="1">
    <source>
        <dbReference type="ARBA" id="ARBA00008183"/>
    </source>
</evidence>
<dbReference type="PANTHER" id="PTHR16821:SF2">
    <property type="entry name" value="FRATAXIN, MITOCHONDRIAL"/>
    <property type="match status" value="1"/>
</dbReference>
<gene>
    <name evidence="4 5" type="primary">cyaY</name>
    <name evidence="5" type="ORF">P3W85_18905</name>
</gene>
<keyword evidence="3 4" id="KW-0408">Iron</keyword>
<dbReference type="InterPro" id="IPR002908">
    <property type="entry name" value="Frataxin/CyaY"/>
</dbReference>
<dbReference type="PROSITE" id="PS01344">
    <property type="entry name" value="FRATAXIN_1"/>
    <property type="match status" value="1"/>
</dbReference>
<sequence>MPPMSESEFLALAQQELDRLESAVETAADAADADIEINRAGNLIELEFEDGSKIIVNSQAPMQELWVAARAGGFHFRHDGQHWIDTRGGGELYAALSGYVSQQAGVTLKLA</sequence>
<organism evidence="5 6">
    <name type="scientific">Cupriavidus basilensis</name>
    <dbReference type="NCBI Taxonomy" id="68895"/>
    <lineage>
        <taxon>Bacteria</taxon>
        <taxon>Pseudomonadati</taxon>
        <taxon>Pseudomonadota</taxon>
        <taxon>Betaproteobacteria</taxon>
        <taxon>Burkholderiales</taxon>
        <taxon>Burkholderiaceae</taxon>
        <taxon>Cupriavidus</taxon>
    </lineage>
</organism>
<dbReference type="SMART" id="SM01219">
    <property type="entry name" value="Frataxin_Cyay"/>
    <property type="match status" value="1"/>
</dbReference>
<dbReference type="InterPro" id="IPR020895">
    <property type="entry name" value="Frataxin_CS"/>
</dbReference>
<evidence type="ECO:0000313" key="5">
    <source>
        <dbReference type="EMBL" id="MDF3835010.1"/>
    </source>
</evidence>
<evidence type="ECO:0000256" key="4">
    <source>
        <dbReference type="HAMAP-Rule" id="MF_00142"/>
    </source>
</evidence>
<evidence type="ECO:0000313" key="6">
    <source>
        <dbReference type="Proteomes" id="UP001216674"/>
    </source>
</evidence>
<evidence type="ECO:0000256" key="3">
    <source>
        <dbReference type="ARBA" id="ARBA00023004"/>
    </source>
</evidence>
<dbReference type="NCBIfam" id="TIGR03421">
    <property type="entry name" value="FeS_CyaY"/>
    <property type="match status" value="1"/>
</dbReference>
<dbReference type="RefSeq" id="WP_035814322.1">
    <property type="nucleotide sequence ID" value="NZ_JARJLM010000321.1"/>
</dbReference>
<dbReference type="PROSITE" id="PS50810">
    <property type="entry name" value="FRATAXIN_2"/>
    <property type="match status" value="1"/>
</dbReference>
<dbReference type="Gene3D" id="3.30.920.10">
    <property type="entry name" value="Frataxin/CyaY"/>
    <property type="match status" value="1"/>
</dbReference>
<comment type="similarity">
    <text evidence="1 4">Belongs to the frataxin family.</text>
</comment>
<comment type="function">
    <text evidence="4">Involved in iron-sulfur (Fe-S) cluster assembly. May act as a regulator of Fe-S biogenesis.</text>
</comment>
<accession>A0ABT6AQV3</accession>
<dbReference type="Pfam" id="PF01491">
    <property type="entry name" value="Frataxin_Cyay"/>
    <property type="match status" value="1"/>
</dbReference>
<comment type="caution">
    <text evidence="5">The sequence shown here is derived from an EMBL/GenBank/DDBJ whole genome shotgun (WGS) entry which is preliminary data.</text>
</comment>
<dbReference type="HAMAP" id="MF_00142">
    <property type="entry name" value="CyaY"/>
    <property type="match status" value="1"/>
</dbReference>
<dbReference type="EMBL" id="JARJLM010000321">
    <property type="protein sequence ID" value="MDF3835010.1"/>
    <property type="molecule type" value="Genomic_DNA"/>
</dbReference>
<dbReference type="Proteomes" id="UP001216674">
    <property type="component" value="Unassembled WGS sequence"/>
</dbReference>
<dbReference type="InterPro" id="IPR047584">
    <property type="entry name" value="CyaY"/>
</dbReference>
<protein>
    <recommendedName>
        <fullName evidence="4">Iron-sulfur cluster assembly protein CyaY</fullName>
    </recommendedName>
</protein>
<keyword evidence="6" id="KW-1185">Reference proteome</keyword>
<dbReference type="SUPFAM" id="SSF55387">
    <property type="entry name" value="Frataxin/Nqo15-like"/>
    <property type="match status" value="1"/>
</dbReference>
<dbReference type="PANTHER" id="PTHR16821">
    <property type="entry name" value="FRATAXIN"/>
    <property type="match status" value="1"/>
</dbReference>
<evidence type="ECO:0000256" key="2">
    <source>
        <dbReference type="ARBA" id="ARBA00022723"/>
    </source>
</evidence>
<keyword evidence="2 4" id="KW-0479">Metal-binding</keyword>
<proteinExistence type="inferred from homology"/>
<dbReference type="InterPro" id="IPR036524">
    <property type="entry name" value="Frataxin/CyaY_sf"/>
</dbReference>